<proteinExistence type="inferred from homology"/>
<feature type="binding site" evidence="10">
    <location>
        <position position="146"/>
    </location>
    <ligand>
        <name>L-tryptophan</name>
        <dbReference type="ChEBI" id="CHEBI:57912"/>
    </ligand>
</feature>
<evidence type="ECO:0000256" key="1">
    <source>
        <dbReference type="ARBA" id="ARBA00005594"/>
    </source>
</evidence>
<evidence type="ECO:0000256" key="6">
    <source>
        <dbReference type="ARBA" id="ARBA00022884"/>
    </source>
</evidence>
<keyword evidence="7 10" id="KW-0648">Protein biosynthesis</keyword>
<feature type="binding site" evidence="10">
    <location>
        <begin position="19"/>
        <end position="20"/>
    </location>
    <ligand>
        <name>ATP</name>
        <dbReference type="ChEBI" id="CHEBI:30616"/>
    </ligand>
</feature>
<evidence type="ECO:0000313" key="15">
    <source>
        <dbReference type="EMBL" id="KKS84347.1"/>
    </source>
</evidence>
<evidence type="ECO:0000256" key="4">
    <source>
        <dbReference type="ARBA" id="ARBA00022741"/>
    </source>
</evidence>
<accession>A0A0G1CFP4</accession>
<dbReference type="NCBIfam" id="TIGR00233">
    <property type="entry name" value="trpS"/>
    <property type="match status" value="1"/>
</dbReference>
<sequence length="521" mass="57686">MKRILSGITPSGDGNLHIGNYLGAVKQFIELSSPLTSSGRTPFECFLMFADLHALTTVQDKAQLQKNIEALILNEIALVGFDNPNVVFFRQSDVPMHAELQSILNNVTPLGLLKRAHAYKDKLQTETAEEEINLGLFNYPILMAADILLYKPDEVPVGKDQKQHIEITRDIAERFNRLYSVSKGVRPSSNSRSDPGGGVFKLPEPRIPEEVAVILGTDGQRKMSKSLGNIISIFGDEATIRKQVNSTYTDPTRAHATDPGHIAGNMCFAYLDHFGSQPEVDQLKADYEAGKVGDVEVKEYLFKSLLAYFQPARTRYEELSHNPKKVKEILEQGAQKASQVAGQTMKEVRDAIGLTNQYSFFEYSFRHPDQAQRMEGSNSTAFAVKGSLDGVYPDKIGTRDDNVITINDFAQIEQRVGKVVAAQNVEGSEKLIRLTVDFGPAPDGAGLRTIFTGVRPFGYTPEFFQDKQFFFVVNLAPRRMMNEFSQGMILAVDGLELTGEHGAAKPLFVSAEGMPIGARIR</sequence>
<dbReference type="Gene3D" id="1.10.240.10">
    <property type="entry name" value="Tyrosyl-Transfer RNA Synthetase"/>
    <property type="match status" value="1"/>
</dbReference>
<protein>
    <recommendedName>
        <fullName evidence="10">Tryptophan--tRNA ligase</fullName>
        <ecNumber evidence="10">6.1.1.2</ecNumber>
    </recommendedName>
    <alternativeName>
        <fullName evidence="10">Tryptophanyl-tRNA synthetase</fullName>
        <shortName evidence="10">TrpRS</shortName>
    </alternativeName>
</protein>
<dbReference type="PATRIC" id="fig|1618436.3.peg.1052"/>
<evidence type="ECO:0000256" key="9">
    <source>
        <dbReference type="ARBA" id="ARBA00049929"/>
    </source>
</evidence>
<dbReference type="HAMAP" id="MF_00140_B">
    <property type="entry name" value="Trp_tRNA_synth_B"/>
    <property type="match status" value="1"/>
</dbReference>
<dbReference type="SUPFAM" id="SSF52374">
    <property type="entry name" value="Nucleotidylyl transferase"/>
    <property type="match status" value="1"/>
</dbReference>
<dbReference type="InterPro" id="IPR002305">
    <property type="entry name" value="aa-tRNA-synth_Ic"/>
</dbReference>
<comment type="caution">
    <text evidence="10">Lacks conserved residue(s) required for the propagation of feature annotation.</text>
</comment>
<keyword evidence="8 10" id="KW-0030">Aminoacyl-tRNA synthetase</keyword>
<dbReference type="PANTHER" id="PTHR43766">
    <property type="entry name" value="TRYPTOPHAN--TRNA LIGASE, MITOCHONDRIAL"/>
    <property type="match status" value="1"/>
</dbReference>
<keyword evidence="3 10" id="KW-0436">Ligase</keyword>
<dbReference type="GO" id="GO:0004830">
    <property type="term" value="F:tryptophan-tRNA ligase activity"/>
    <property type="evidence" value="ECO:0007669"/>
    <property type="project" value="UniProtKB-UniRule"/>
</dbReference>
<dbReference type="Gene3D" id="3.40.50.620">
    <property type="entry name" value="HUPs"/>
    <property type="match status" value="1"/>
</dbReference>
<keyword evidence="2 11" id="KW-0820">tRNA-binding</keyword>
<feature type="binding site" evidence="10">
    <location>
        <begin position="222"/>
        <end position="226"/>
    </location>
    <ligand>
        <name>ATP</name>
        <dbReference type="ChEBI" id="CHEBI:30616"/>
    </ligand>
</feature>
<evidence type="ECO:0000256" key="11">
    <source>
        <dbReference type="PROSITE-ProRule" id="PRU00209"/>
    </source>
</evidence>
<dbReference type="FunFam" id="1.10.240.10:FF:000005">
    <property type="entry name" value="Tryptophan--tRNA ligase"/>
    <property type="match status" value="1"/>
</dbReference>
<dbReference type="GO" id="GO:0005524">
    <property type="term" value="F:ATP binding"/>
    <property type="evidence" value="ECO:0007669"/>
    <property type="project" value="UniProtKB-UniRule"/>
</dbReference>
<evidence type="ECO:0000256" key="13">
    <source>
        <dbReference type="SAM" id="MobiDB-lite"/>
    </source>
</evidence>
<evidence type="ECO:0000259" key="14">
    <source>
        <dbReference type="PROSITE" id="PS50886"/>
    </source>
</evidence>
<dbReference type="EMBL" id="LCFB01000021">
    <property type="protein sequence ID" value="KKS84347.1"/>
    <property type="molecule type" value="Genomic_DNA"/>
</dbReference>
<keyword evidence="6 11" id="KW-0694">RNA-binding</keyword>
<gene>
    <name evidence="10" type="primary">trpS</name>
    <name evidence="15" type="ORF">UV59_C0021G0013</name>
</gene>
<feature type="domain" description="TRNA-binding" evidence="14">
    <location>
        <begin position="408"/>
        <end position="521"/>
    </location>
</feature>
<evidence type="ECO:0000313" key="16">
    <source>
        <dbReference type="Proteomes" id="UP000034543"/>
    </source>
</evidence>
<dbReference type="PROSITE" id="PS50886">
    <property type="entry name" value="TRBD"/>
    <property type="match status" value="1"/>
</dbReference>
<comment type="function">
    <text evidence="10">Catalyzes the attachment of tryptophan to tRNA(Trp).</text>
</comment>
<dbReference type="PANTHER" id="PTHR43766:SF1">
    <property type="entry name" value="TRYPTOPHAN--TRNA LIGASE, MITOCHONDRIAL"/>
    <property type="match status" value="1"/>
</dbReference>
<dbReference type="Pfam" id="PF01588">
    <property type="entry name" value="tRNA_bind"/>
    <property type="match status" value="1"/>
</dbReference>
<organism evidence="15 16">
    <name type="scientific">Candidatus Gottesmanbacteria bacterium GW2011_GWA1_43_11</name>
    <dbReference type="NCBI Taxonomy" id="1618436"/>
    <lineage>
        <taxon>Bacteria</taxon>
        <taxon>Candidatus Gottesmaniibacteriota</taxon>
    </lineage>
</organism>
<dbReference type="InterPro" id="IPR014729">
    <property type="entry name" value="Rossmann-like_a/b/a_fold"/>
</dbReference>
<evidence type="ECO:0000256" key="10">
    <source>
        <dbReference type="HAMAP-Rule" id="MF_00140"/>
    </source>
</evidence>
<evidence type="ECO:0000256" key="2">
    <source>
        <dbReference type="ARBA" id="ARBA00022555"/>
    </source>
</evidence>
<dbReference type="Proteomes" id="UP000034543">
    <property type="component" value="Unassembled WGS sequence"/>
</dbReference>
<dbReference type="STRING" id="1618436.UV59_C0021G0013"/>
<evidence type="ECO:0000256" key="5">
    <source>
        <dbReference type="ARBA" id="ARBA00022840"/>
    </source>
</evidence>
<evidence type="ECO:0000256" key="8">
    <source>
        <dbReference type="ARBA" id="ARBA00023146"/>
    </source>
</evidence>
<dbReference type="InterPro" id="IPR050203">
    <property type="entry name" value="Trp-tRNA_synthetase"/>
</dbReference>
<dbReference type="PRINTS" id="PR01039">
    <property type="entry name" value="TRNASYNTHTRP"/>
</dbReference>
<dbReference type="AlphaFoldDB" id="A0A0G1CFP4"/>
<evidence type="ECO:0000256" key="3">
    <source>
        <dbReference type="ARBA" id="ARBA00022598"/>
    </source>
</evidence>
<dbReference type="SUPFAM" id="SSF50249">
    <property type="entry name" value="Nucleic acid-binding proteins"/>
    <property type="match status" value="1"/>
</dbReference>
<dbReference type="EC" id="6.1.1.2" evidence="10"/>
<keyword evidence="4 10" id="KW-0547">Nucleotide-binding</keyword>
<keyword evidence="5 10" id="KW-0067">ATP-binding</keyword>
<comment type="similarity">
    <text evidence="1 10 12">Belongs to the class-I aminoacyl-tRNA synthetase family.</text>
</comment>
<feature type="binding site" evidence="10">
    <location>
        <begin position="9"/>
        <end position="11"/>
    </location>
    <ligand>
        <name>ATP</name>
        <dbReference type="ChEBI" id="CHEBI:30616"/>
    </ligand>
</feature>
<evidence type="ECO:0000256" key="12">
    <source>
        <dbReference type="RuleBase" id="RU363036"/>
    </source>
</evidence>
<dbReference type="GO" id="GO:0000049">
    <property type="term" value="F:tRNA binding"/>
    <property type="evidence" value="ECO:0007669"/>
    <property type="project" value="UniProtKB-UniRule"/>
</dbReference>
<dbReference type="GO" id="GO:0006436">
    <property type="term" value="P:tryptophanyl-tRNA aminoacylation"/>
    <property type="evidence" value="ECO:0007669"/>
    <property type="project" value="UniProtKB-UniRule"/>
</dbReference>
<comment type="subunit">
    <text evidence="10">Homodimer.</text>
</comment>
<dbReference type="InterPro" id="IPR012340">
    <property type="entry name" value="NA-bd_OB-fold"/>
</dbReference>
<feature type="short sequence motif" description="'KMSKS' region" evidence="10">
    <location>
        <begin position="222"/>
        <end position="226"/>
    </location>
</feature>
<feature type="region of interest" description="Disordered" evidence="13">
    <location>
        <begin position="183"/>
        <end position="202"/>
    </location>
</feature>
<reference evidence="15 16" key="1">
    <citation type="journal article" date="2015" name="Nature">
        <title>rRNA introns, odd ribosomes, and small enigmatic genomes across a large radiation of phyla.</title>
        <authorList>
            <person name="Brown C.T."/>
            <person name="Hug L.A."/>
            <person name="Thomas B.C."/>
            <person name="Sharon I."/>
            <person name="Castelle C.J."/>
            <person name="Singh A."/>
            <person name="Wilkins M.J."/>
            <person name="Williams K.H."/>
            <person name="Banfield J.F."/>
        </authorList>
    </citation>
    <scope>NUCLEOTIDE SEQUENCE [LARGE SCALE GENOMIC DNA]</scope>
</reference>
<keyword evidence="10" id="KW-0963">Cytoplasm</keyword>
<name>A0A0G1CFP4_9BACT</name>
<comment type="catalytic activity">
    <reaction evidence="9 10">
        <text>tRNA(Trp) + L-tryptophan + ATP = L-tryptophyl-tRNA(Trp) + AMP + diphosphate + H(+)</text>
        <dbReference type="Rhea" id="RHEA:24080"/>
        <dbReference type="Rhea" id="RHEA-COMP:9671"/>
        <dbReference type="Rhea" id="RHEA-COMP:9705"/>
        <dbReference type="ChEBI" id="CHEBI:15378"/>
        <dbReference type="ChEBI" id="CHEBI:30616"/>
        <dbReference type="ChEBI" id="CHEBI:33019"/>
        <dbReference type="ChEBI" id="CHEBI:57912"/>
        <dbReference type="ChEBI" id="CHEBI:78442"/>
        <dbReference type="ChEBI" id="CHEBI:78535"/>
        <dbReference type="ChEBI" id="CHEBI:456215"/>
        <dbReference type="EC" id="6.1.1.2"/>
    </reaction>
</comment>
<dbReference type="Pfam" id="PF00579">
    <property type="entry name" value="tRNA-synt_1b"/>
    <property type="match status" value="1"/>
</dbReference>
<feature type="binding site" evidence="10">
    <location>
        <begin position="158"/>
        <end position="160"/>
    </location>
    <ligand>
        <name>ATP</name>
        <dbReference type="ChEBI" id="CHEBI:30616"/>
    </ligand>
</feature>
<dbReference type="GO" id="GO:0005829">
    <property type="term" value="C:cytosol"/>
    <property type="evidence" value="ECO:0007669"/>
    <property type="project" value="TreeGrafter"/>
</dbReference>
<evidence type="ECO:0000256" key="7">
    <source>
        <dbReference type="ARBA" id="ARBA00022917"/>
    </source>
</evidence>
<dbReference type="InterPro" id="IPR002306">
    <property type="entry name" value="Trp-tRNA-ligase"/>
</dbReference>
<comment type="subcellular location">
    <subcellularLocation>
        <location evidence="10">Cytoplasm</location>
    </subcellularLocation>
</comment>
<dbReference type="InterPro" id="IPR024109">
    <property type="entry name" value="Trp-tRNA-ligase_bac-type"/>
</dbReference>
<dbReference type="Gene3D" id="2.40.50.140">
    <property type="entry name" value="Nucleic acid-binding proteins"/>
    <property type="match status" value="1"/>
</dbReference>
<feature type="binding site" evidence="10">
    <location>
        <position position="214"/>
    </location>
    <ligand>
        <name>ATP</name>
        <dbReference type="ChEBI" id="CHEBI:30616"/>
    </ligand>
</feature>
<dbReference type="CDD" id="cd00806">
    <property type="entry name" value="TrpRS_core"/>
    <property type="match status" value="1"/>
</dbReference>
<comment type="caution">
    <text evidence="15">The sequence shown here is derived from an EMBL/GenBank/DDBJ whole genome shotgun (WGS) entry which is preliminary data.</text>
</comment>
<dbReference type="InterPro" id="IPR002547">
    <property type="entry name" value="tRNA-bd_dom"/>
</dbReference>